<dbReference type="InterPro" id="IPR021986">
    <property type="entry name" value="Spherulin4"/>
</dbReference>
<evidence type="ECO:0000313" key="4">
    <source>
        <dbReference type="Proteomes" id="UP001220324"/>
    </source>
</evidence>
<reference evidence="3 4" key="1">
    <citation type="journal article" date="2023" name="IMA Fungus">
        <title>Comparative genomic study of the Penicillium genus elucidates a diverse pangenome and 15 lateral gene transfer events.</title>
        <authorList>
            <person name="Petersen C."/>
            <person name="Sorensen T."/>
            <person name="Nielsen M.R."/>
            <person name="Sondergaard T.E."/>
            <person name="Sorensen J.L."/>
            <person name="Fitzpatrick D.A."/>
            <person name="Frisvad J.C."/>
            <person name="Nielsen K.L."/>
        </authorList>
    </citation>
    <scope>NUCLEOTIDE SEQUENCE [LARGE SCALE GENOMIC DNA]</scope>
    <source>
        <strain evidence="3 4">IBT 35679</strain>
    </source>
</reference>
<comment type="caution">
    <text evidence="3">The sequence shown here is derived from an EMBL/GenBank/DDBJ whole genome shotgun (WGS) entry which is preliminary data.</text>
</comment>
<sequence length="474" mass="49407">MLYSSVVGSALTMASVAISAACAASVPVSPVSSVDDSSDGVPIVHSHGNTHGHGHSHKPSPVASPVASPDVFLEAASIAYATVYETDVATVYETYYLTVYPSTVSPVAESTSEPSSTSSTYETYYTSVVQSTVSPAAESTFSPVAESTFSPVAESTISTVASSTSELSSVFTMAPSSTFATVYFSTTSTSISSSTSEEATSSSTASSTIASSSTASSAASSATASSTASPSTSILLPLYIWPTDNTTWGPVYEAAAGNPDIEFKVIVNPDSGPGDTTYPESAYITAIAQLNSYDNVVILGYIPTEYGTRSASDVESDISTYSGWSAYTAKNIAVAGIFFDEAPRTDDTSLISYMTEVADNARSQDLDFIVFNPGTKLEEGAVNGYFDAADLIVEFENSYDAWIDAVPADEFSSTEDYSKDAVLLYSAPTTANYETVIKEAKDMGLGAAYLTNTDDYKSADTILKVTAALVQAST</sequence>
<dbReference type="AlphaFoldDB" id="A0AAD6GBA3"/>
<evidence type="ECO:0000256" key="2">
    <source>
        <dbReference type="SAM" id="SignalP"/>
    </source>
</evidence>
<evidence type="ECO:0000256" key="1">
    <source>
        <dbReference type="SAM" id="MobiDB-lite"/>
    </source>
</evidence>
<keyword evidence="4" id="KW-1185">Reference proteome</keyword>
<proteinExistence type="predicted"/>
<feature type="region of interest" description="Disordered" evidence="1">
    <location>
        <begin position="37"/>
        <end position="63"/>
    </location>
</feature>
<accession>A0AAD6GBA3</accession>
<protein>
    <submittedName>
        <fullName evidence="3">Spherulation-specific family 4</fullName>
    </submittedName>
</protein>
<feature type="compositionally biased region" description="Basic residues" evidence="1">
    <location>
        <begin position="48"/>
        <end position="58"/>
    </location>
</feature>
<dbReference type="Proteomes" id="UP001220324">
    <property type="component" value="Unassembled WGS sequence"/>
</dbReference>
<name>A0AAD6GBA3_9EURO</name>
<organism evidence="3 4">
    <name type="scientific">Penicillium frequentans</name>
    <dbReference type="NCBI Taxonomy" id="3151616"/>
    <lineage>
        <taxon>Eukaryota</taxon>
        <taxon>Fungi</taxon>
        <taxon>Dikarya</taxon>
        <taxon>Ascomycota</taxon>
        <taxon>Pezizomycotina</taxon>
        <taxon>Eurotiomycetes</taxon>
        <taxon>Eurotiomycetidae</taxon>
        <taxon>Eurotiales</taxon>
        <taxon>Aspergillaceae</taxon>
        <taxon>Penicillium</taxon>
    </lineage>
</organism>
<dbReference type="PANTHER" id="PTHR35040">
    <property type="match status" value="1"/>
</dbReference>
<dbReference type="EMBL" id="JAQIZZ010000008">
    <property type="protein sequence ID" value="KAJ5525424.1"/>
    <property type="molecule type" value="Genomic_DNA"/>
</dbReference>
<feature type="compositionally biased region" description="Low complexity" evidence="1">
    <location>
        <begin position="37"/>
        <end position="47"/>
    </location>
</feature>
<gene>
    <name evidence="3" type="ORF">N7494_012074</name>
</gene>
<keyword evidence="2" id="KW-0732">Signal</keyword>
<evidence type="ECO:0000313" key="3">
    <source>
        <dbReference type="EMBL" id="KAJ5525424.1"/>
    </source>
</evidence>
<feature type="signal peptide" evidence="2">
    <location>
        <begin position="1"/>
        <end position="23"/>
    </location>
</feature>
<dbReference type="PANTHER" id="PTHR35040:SF9">
    <property type="entry name" value="4-LIKE CELL SURFACE PROTEIN, PUTATIVE (AFU_ORTHOLOGUE AFUA_4G14080)-RELATED"/>
    <property type="match status" value="1"/>
</dbReference>
<feature type="chain" id="PRO_5042233610" evidence="2">
    <location>
        <begin position="24"/>
        <end position="474"/>
    </location>
</feature>
<dbReference type="Pfam" id="PF12138">
    <property type="entry name" value="Spherulin4"/>
    <property type="match status" value="1"/>
</dbReference>